<dbReference type="PANTHER" id="PTHR23504">
    <property type="entry name" value="MAJOR FACILITATOR SUPERFAMILY DOMAIN-CONTAINING PROTEIN 10"/>
    <property type="match status" value="1"/>
</dbReference>
<sequence length="92" mass="9771">MMWAAGAVAAMSSITFPAVSALVSRTADADQQGVVQGMITGIRGLCNGLGPALYGFIFYIFHVELNELPMPESPSGGSVVAQYHLQQIRDNK</sequence>
<evidence type="ECO:0000313" key="8">
    <source>
        <dbReference type="EMBL" id="KAJ7408773.1"/>
    </source>
</evidence>
<evidence type="ECO:0000256" key="1">
    <source>
        <dbReference type="ARBA" id="ARBA00004141"/>
    </source>
</evidence>
<reference evidence="8" key="1">
    <citation type="submission" date="2019-10" db="EMBL/GenBank/DDBJ databases">
        <authorList>
            <person name="Soares A.E.R."/>
            <person name="Aleixo A."/>
            <person name="Schneider P."/>
            <person name="Miyaki C.Y."/>
            <person name="Schneider M.P."/>
            <person name="Mello C."/>
            <person name="Vasconcelos A.T.R."/>
        </authorList>
    </citation>
    <scope>NUCLEOTIDE SEQUENCE</scope>
    <source>
        <tissue evidence="8">Muscle</tissue>
    </source>
</reference>
<accession>A0ABQ9CXU2</accession>
<evidence type="ECO:0000256" key="4">
    <source>
        <dbReference type="ARBA" id="ARBA00022692"/>
    </source>
</evidence>
<evidence type="ECO:0000256" key="5">
    <source>
        <dbReference type="ARBA" id="ARBA00022989"/>
    </source>
</evidence>
<dbReference type="EMBL" id="WHWB01034523">
    <property type="protein sequence ID" value="KAJ7408773.1"/>
    <property type="molecule type" value="Genomic_DNA"/>
</dbReference>
<feature type="signal peptide" evidence="7">
    <location>
        <begin position="1"/>
        <end position="21"/>
    </location>
</feature>
<feature type="chain" id="PRO_5046305284" evidence="7">
    <location>
        <begin position="22"/>
        <end position="92"/>
    </location>
</feature>
<proteinExistence type="inferred from homology"/>
<dbReference type="Gene3D" id="1.20.1250.20">
    <property type="entry name" value="MFS general substrate transporter like domains"/>
    <property type="match status" value="1"/>
</dbReference>
<keyword evidence="9" id="KW-1185">Reference proteome</keyword>
<comment type="caution">
    <text evidence="8">The sequence shown here is derived from an EMBL/GenBank/DDBJ whole genome shotgun (WGS) entry which is preliminary data.</text>
</comment>
<name>A0ABQ9CXU2_9PASS</name>
<keyword evidence="4" id="KW-0812">Transmembrane</keyword>
<keyword evidence="5" id="KW-1133">Transmembrane helix</keyword>
<gene>
    <name evidence="8" type="ORF">WISP_118650</name>
</gene>
<dbReference type="Proteomes" id="UP001145742">
    <property type="component" value="Unassembled WGS sequence"/>
</dbReference>
<protein>
    <submittedName>
        <fullName evidence="8">Uncharacterized protein</fullName>
    </submittedName>
</protein>
<comment type="subcellular location">
    <subcellularLocation>
        <location evidence="1">Membrane</location>
        <topology evidence="1">Multi-pass membrane protein</topology>
    </subcellularLocation>
</comment>
<evidence type="ECO:0000256" key="2">
    <source>
        <dbReference type="ARBA" id="ARBA00008335"/>
    </source>
</evidence>
<dbReference type="SUPFAM" id="SSF103473">
    <property type="entry name" value="MFS general substrate transporter"/>
    <property type="match status" value="1"/>
</dbReference>
<dbReference type="InterPro" id="IPR036259">
    <property type="entry name" value="MFS_trans_sf"/>
</dbReference>
<comment type="similarity">
    <text evidence="2">Belongs to the major facilitator superfamily.</text>
</comment>
<keyword evidence="6" id="KW-0472">Membrane</keyword>
<keyword evidence="3" id="KW-0813">Transport</keyword>
<keyword evidence="7" id="KW-0732">Signal</keyword>
<evidence type="ECO:0000256" key="6">
    <source>
        <dbReference type="ARBA" id="ARBA00023136"/>
    </source>
</evidence>
<organism evidence="8 9">
    <name type="scientific">Willisornis vidua</name>
    <name type="common">Xingu scale-backed antbird</name>
    <dbReference type="NCBI Taxonomy" id="1566151"/>
    <lineage>
        <taxon>Eukaryota</taxon>
        <taxon>Metazoa</taxon>
        <taxon>Chordata</taxon>
        <taxon>Craniata</taxon>
        <taxon>Vertebrata</taxon>
        <taxon>Euteleostomi</taxon>
        <taxon>Archelosauria</taxon>
        <taxon>Archosauria</taxon>
        <taxon>Dinosauria</taxon>
        <taxon>Saurischia</taxon>
        <taxon>Theropoda</taxon>
        <taxon>Coelurosauria</taxon>
        <taxon>Aves</taxon>
        <taxon>Neognathae</taxon>
        <taxon>Neoaves</taxon>
        <taxon>Telluraves</taxon>
        <taxon>Australaves</taxon>
        <taxon>Passeriformes</taxon>
        <taxon>Thamnophilidae</taxon>
        <taxon>Willisornis</taxon>
    </lineage>
</organism>
<evidence type="ECO:0000256" key="7">
    <source>
        <dbReference type="SAM" id="SignalP"/>
    </source>
</evidence>
<evidence type="ECO:0000256" key="3">
    <source>
        <dbReference type="ARBA" id="ARBA00022448"/>
    </source>
</evidence>
<evidence type="ECO:0000313" key="9">
    <source>
        <dbReference type="Proteomes" id="UP001145742"/>
    </source>
</evidence>
<dbReference type="PANTHER" id="PTHR23504:SF77">
    <property type="entry name" value="HIPPOCAMPUS ABUNDANT TRANSCRIPT 1 PROTEIN"/>
    <property type="match status" value="1"/>
</dbReference>